<keyword evidence="2" id="KW-1185">Reference proteome</keyword>
<reference evidence="1" key="1">
    <citation type="journal article" date="2023" name="Science">
        <title>Genome structures resolve the early diversification of teleost fishes.</title>
        <authorList>
            <person name="Parey E."/>
            <person name="Louis A."/>
            <person name="Montfort J."/>
            <person name="Bouchez O."/>
            <person name="Roques C."/>
            <person name="Iampietro C."/>
            <person name="Lluch J."/>
            <person name="Castinel A."/>
            <person name="Donnadieu C."/>
            <person name="Desvignes T."/>
            <person name="Floi Bucao C."/>
            <person name="Jouanno E."/>
            <person name="Wen M."/>
            <person name="Mejri S."/>
            <person name="Dirks R."/>
            <person name="Jansen H."/>
            <person name="Henkel C."/>
            <person name="Chen W.J."/>
            <person name="Zahm M."/>
            <person name="Cabau C."/>
            <person name="Klopp C."/>
            <person name="Thompson A.W."/>
            <person name="Robinson-Rechavi M."/>
            <person name="Braasch I."/>
            <person name="Lecointre G."/>
            <person name="Bobe J."/>
            <person name="Postlethwait J.H."/>
            <person name="Berthelot C."/>
            <person name="Roest Crollius H."/>
            <person name="Guiguen Y."/>
        </authorList>
    </citation>
    <scope>NUCLEOTIDE SEQUENCE</scope>
    <source>
        <strain evidence="1">NC1722</strain>
    </source>
</reference>
<dbReference type="EMBL" id="JAINUG010000166">
    <property type="protein sequence ID" value="KAJ8390736.1"/>
    <property type="molecule type" value="Genomic_DNA"/>
</dbReference>
<sequence length="126" mass="13837">MADQKKKIGRRLQRGGRGREIQVGLVVAELESLCSVALLIKAGHAQGTRPALLLLHRQHSGADRASHPGPAALCLLSRLPARCSLPRETLLEWQRDQTSRAYLVSSASRRQVPRVLAQGCEQCVQQ</sequence>
<accession>A0AAD7RUP4</accession>
<name>A0AAD7RUP4_9TELE</name>
<evidence type="ECO:0000313" key="2">
    <source>
        <dbReference type="Proteomes" id="UP001221898"/>
    </source>
</evidence>
<dbReference type="Proteomes" id="UP001221898">
    <property type="component" value="Unassembled WGS sequence"/>
</dbReference>
<organism evidence="1 2">
    <name type="scientific">Aldrovandia affinis</name>
    <dbReference type="NCBI Taxonomy" id="143900"/>
    <lineage>
        <taxon>Eukaryota</taxon>
        <taxon>Metazoa</taxon>
        <taxon>Chordata</taxon>
        <taxon>Craniata</taxon>
        <taxon>Vertebrata</taxon>
        <taxon>Euteleostomi</taxon>
        <taxon>Actinopterygii</taxon>
        <taxon>Neopterygii</taxon>
        <taxon>Teleostei</taxon>
        <taxon>Notacanthiformes</taxon>
        <taxon>Halosauridae</taxon>
        <taxon>Aldrovandia</taxon>
    </lineage>
</organism>
<comment type="caution">
    <text evidence="1">The sequence shown here is derived from an EMBL/GenBank/DDBJ whole genome shotgun (WGS) entry which is preliminary data.</text>
</comment>
<protein>
    <submittedName>
        <fullName evidence="1">Uncharacterized protein</fullName>
    </submittedName>
</protein>
<gene>
    <name evidence="1" type="ORF">AAFF_G00101160</name>
</gene>
<dbReference type="AlphaFoldDB" id="A0AAD7RUP4"/>
<proteinExistence type="predicted"/>
<evidence type="ECO:0000313" key="1">
    <source>
        <dbReference type="EMBL" id="KAJ8390736.1"/>
    </source>
</evidence>